<organism evidence="2 3">
    <name type="scientific">Rhododendron griersonianum</name>
    <dbReference type="NCBI Taxonomy" id="479676"/>
    <lineage>
        <taxon>Eukaryota</taxon>
        <taxon>Viridiplantae</taxon>
        <taxon>Streptophyta</taxon>
        <taxon>Embryophyta</taxon>
        <taxon>Tracheophyta</taxon>
        <taxon>Spermatophyta</taxon>
        <taxon>Magnoliopsida</taxon>
        <taxon>eudicotyledons</taxon>
        <taxon>Gunneridae</taxon>
        <taxon>Pentapetalae</taxon>
        <taxon>asterids</taxon>
        <taxon>Ericales</taxon>
        <taxon>Ericaceae</taxon>
        <taxon>Ericoideae</taxon>
        <taxon>Rhodoreae</taxon>
        <taxon>Rhododendron</taxon>
    </lineage>
</organism>
<sequence length="182" mass="18161">MQVRHNKRSCNNRIHPKSKLVKNGQTSNATSQPMGTHTDVHPTIGTRTRAGRGATGRGMTTSTGRGMTTSIGRGATGRGVITVGIGRGMGAGSSQPLIGSSSQPVGRSIGRGVIGRGRGVGSTQPPTGSSSQPVGRGTGRGVTGIGAGRGGKASSVGPVGGLSLATVLQNIRAKKQARVTGM</sequence>
<accession>A0AAV6JJZ9</accession>
<protein>
    <submittedName>
        <fullName evidence="2">Uncharacterized protein</fullName>
    </submittedName>
</protein>
<feature type="region of interest" description="Disordered" evidence="1">
    <location>
        <begin position="1"/>
        <end position="75"/>
    </location>
</feature>
<gene>
    <name evidence="2" type="ORF">RHGRI_020522</name>
</gene>
<evidence type="ECO:0000256" key="1">
    <source>
        <dbReference type="SAM" id="MobiDB-lite"/>
    </source>
</evidence>
<feature type="compositionally biased region" description="Low complexity" evidence="1">
    <location>
        <begin position="43"/>
        <end position="75"/>
    </location>
</feature>
<feature type="compositionally biased region" description="Gly residues" evidence="1">
    <location>
        <begin position="136"/>
        <end position="151"/>
    </location>
</feature>
<evidence type="ECO:0000313" key="2">
    <source>
        <dbReference type="EMBL" id="KAG5540313.1"/>
    </source>
</evidence>
<name>A0AAV6JJZ9_9ERIC</name>
<feature type="region of interest" description="Disordered" evidence="1">
    <location>
        <begin position="117"/>
        <end position="156"/>
    </location>
</feature>
<feature type="compositionally biased region" description="Polar residues" evidence="1">
    <location>
        <begin position="23"/>
        <end position="35"/>
    </location>
</feature>
<feature type="compositionally biased region" description="Basic residues" evidence="1">
    <location>
        <begin position="1"/>
        <end position="20"/>
    </location>
</feature>
<feature type="compositionally biased region" description="Low complexity" evidence="1">
    <location>
        <begin position="121"/>
        <end position="135"/>
    </location>
</feature>
<reference evidence="2" key="1">
    <citation type="submission" date="2020-08" db="EMBL/GenBank/DDBJ databases">
        <title>Plant Genome Project.</title>
        <authorList>
            <person name="Zhang R.-G."/>
        </authorList>
    </citation>
    <scope>NUCLEOTIDE SEQUENCE</scope>
    <source>
        <strain evidence="2">WSP0</strain>
        <tissue evidence="2">Leaf</tissue>
    </source>
</reference>
<dbReference type="Proteomes" id="UP000823749">
    <property type="component" value="Chromosome 7"/>
</dbReference>
<keyword evidence="3" id="KW-1185">Reference proteome</keyword>
<evidence type="ECO:0000313" key="3">
    <source>
        <dbReference type="Proteomes" id="UP000823749"/>
    </source>
</evidence>
<proteinExistence type="predicted"/>
<comment type="caution">
    <text evidence="2">The sequence shown here is derived from an EMBL/GenBank/DDBJ whole genome shotgun (WGS) entry which is preliminary data.</text>
</comment>
<dbReference type="EMBL" id="JACTNZ010000007">
    <property type="protein sequence ID" value="KAG5540313.1"/>
    <property type="molecule type" value="Genomic_DNA"/>
</dbReference>
<dbReference type="AlphaFoldDB" id="A0AAV6JJZ9"/>